<sequence>MRGNSNTLIYIIAGIVLLHFVVGFIWLIYKLNKKKEKED</sequence>
<evidence type="ECO:0000313" key="3">
    <source>
        <dbReference type="Proteomes" id="UP000198990"/>
    </source>
</evidence>
<keyword evidence="1" id="KW-0812">Transmembrane</keyword>
<name>A0A1H7FZW6_9FLAO</name>
<keyword evidence="3" id="KW-1185">Reference proteome</keyword>
<accession>A0A1H7FZW6</accession>
<reference evidence="3" key="1">
    <citation type="submission" date="2016-10" db="EMBL/GenBank/DDBJ databases">
        <authorList>
            <person name="Varghese N."/>
            <person name="Submissions S."/>
        </authorList>
    </citation>
    <scope>NUCLEOTIDE SEQUENCE [LARGE SCALE GENOMIC DNA]</scope>
    <source>
        <strain evidence="3">DSM 16471</strain>
    </source>
</reference>
<protein>
    <submittedName>
        <fullName evidence="2">Uncharacterized protein</fullName>
    </submittedName>
</protein>
<feature type="transmembrane region" description="Helical" evidence="1">
    <location>
        <begin position="7"/>
        <end position="29"/>
    </location>
</feature>
<organism evidence="2 3">
    <name type="scientific">Maribacter orientalis</name>
    <dbReference type="NCBI Taxonomy" id="228957"/>
    <lineage>
        <taxon>Bacteria</taxon>
        <taxon>Pseudomonadati</taxon>
        <taxon>Bacteroidota</taxon>
        <taxon>Flavobacteriia</taxon>
        <taxon>Flavobacteriales</taxon>
        <taxon>Flavobacteriaceae</taxon>
        <taxon>Maribacter</taxon>
    </lineage>
</organism>
<dbReference type="Proteomes" id="UP000198990">
    <property type="component" value="Unassembled WGS sequence"/>
</dbReference>
<gene>
    <name evidence="2" type="ORF">SAMN04488008_101241</name>
</gene>
<proteinExistence type="predicted"/>
<dbReference type="AlphaFoldDB" id="A0A1H7FZW6"/>
<keyword evidence="1" id="KW-1133">Transmembrane helix</keyword>
<dbReference type="EMBL" id="FNZN01000001">
    <property type="protein sequence ID" value="SEK30797.1"/>
    <property type="molecule type" value="Genomic_DNA"/>
</dbReference>
<dbReference type="STRING" id="228957.SAMN04488008_101241"/>
<evidence type="ECO:0000313" key="2">
    <source>
        <dbReference type="EMBL" id="SEK30797.1"/>
    </source>
</evidence>
<evidence type="ECO:0000256" key="1">
    <source>
        <dbReference type="SAM" id="Phobius"/>
    </source>
</evidence>
<keyword evidence="1" id="KW-0472">Membrane</keyword>